<feature type="region of interest" description="Disordered" evidence="1">
    <location>
        <begin position="38"/>
        <end position="59"/>
    </location>
</feature>
<dbReference type="AlphaFoldDB" id="A0ABD2YHB7"/>
<feature type="compositionally biased region" description="Pro residues" evidence="1">
    <location>
        <begin position="181"/>
        <end position="193"/>
    </location>
</feature>
<dbReference type="InterPro" id="IPR035892">
    <property type="entry name" value="C2_domain_sf"/>
</dbReference>
<dbReference type="Pfam" id="PF00168">
    <property type="entry name" value="C2"/>
    <property type="match status" value="1"/>
</dbReference>
<reference evidence="3 4" key="1">
    <citation type="submission" date="2024-11" db="EMBL/GenBank/DDBJ databases">
        <title>A near-complete genome assembly of Cinchona calisaya.</title>
        <authorList>
            <person name="Lian D.C."/>
            <person name="Zhao X.W."/>
            <person name="Wei L."/>
        </authorList>
    </citation>
    <scope>NUCLEOTIDE SEQUENCE [LARGE SCALE GENOMIC DNA]</scope>
    <source>
        <tissue evidence="3">Nenye</tissue>
    </source>
</reference>
<accession>A0ABD2YHB7</accession>
<keyword evidence="4" id="KW-1185">Reference proteome</keyword>
<dbReference type="PROSITE" id="PS50004">
    <property type="entry name" value="C2"/>
    <property type="match status" value="1"/>
</dbReference>
<comment type="caution">
    <text evidence="3">The sequence shown here is derived from an EMBL/GenBank/DDBJ whole genome shotgun (WGS) entry which is preliminary data.</text>
</comment>
<dbReference type="InterPro" id="IPR044750">
    <property type="entry name" value="C2_SRC2/BAP"/>
</dbReference>
<dbReference type="Proteomes" id="UP001630127">
    <property type="component" value="Unassembled WGS sequence"/>
</dbReference>
<feature type="domain" description="C2" evidence="2">
    <location>
        <begin position="1"/>
        <end position="115"/>
    </location>
</feature>
<evidence type="ECO:0000313" key="4">
    <source>
        <dbReference type="Proteomes" id="UP001630127"/>
    </source>
</evidence>
<dbReference type="CDD" id="cd04051">
    <property type="entry name" value="C2_SRC2_like"/>
    <property type="match status" value="1"/>
</dbReference>
<organism evidence="3 4">
    <name type="scientific">Cinchona calisaya</name>
    <dbReference type="NCBI Taxonomy" id="153742"/>
    <lineage>
        <taxon>Eukaryota</taxon>
        <taxon>Viridiplantae</taxon>
        <taxon>Streptophyta</taxon>
        <taxon>Embryophyta</taxon>
        <taxon>Tracheophyta</taxon>
        <taxon>Spermatophyta</taxon>
        <taxon>Magnoliopsida</taxon>
        <taxon>eudicotyledons</taxon>
        <taxon>Gunneridae</taxon>
        <taxon>Pentapetalae</taxon>
        <taxon>asterids</taxon>
        <taxon>lamiids</taxon>
        <taxon>Gentianales</taxon>
        <taxon>Rubiaceae</taxon>
        <taxon>Cinchonoideae</taxon>
        <taxon>Cinchoneae</taxon>
        <taxon>Cinchona</taxon>
    </lineage>
</organism>
<sequence length="323" mass="33929">MEYRTLEINNLSGRDLNNVNLITKMDVYIVVSISGAGDKNKQKKKTPVDSDGDTNPSWNCPMNFTVDETAANQNRLTLVFKLRCDRTLGDKDIGEVHVPIKELLESSGGAAAEWKQKFVSYQVRKPSGKPKGQLNFSYKFVEKISGPAKVKADHEPVTAYFAAAAAPPMVGTSSPYPPPNPYPPAAGPYPPPKEGGSSGYGPPSVGYPAPAASGYPAPAAAGYPPPPPTGYEYGYGYGYGYPPPPPYGGYPPPPPPAGYGYPPQPGYGYGAPVPVQQPPKKNKFGMGLGAGLLGGALGGLLIGDLFSDAAAYDAGFSDGGFDF</sequence>
<dbReference type="InterPro" id="IPR000008">
    <property type="entry name" value="C2_dom"/>
</dbReference>
<gene>
    <name evidence="3" type="ORF">ACH5RR_031129</name>
</gene>
<dbReference type="SUPFAM" id="SSF49562">
    <property type="entry name" value="C2 domain (Calcium/lipid-binding domain, CaLB)"/>
    <property type="match status" value="1"/>
</dbReference>
<dbReference type="PANTHER" id="PTHR32246">
    <property type="entry name" value="INGRESSION PROTEIN FIC1"/>
    <property type="match status" value="1"/>
</dbReference>
<name>A0ABD2YHB7_9GENT</name>
<dbReference type="PANTHER" id="PTHR32246:SF173">
    <property type="entry name" value="C2 DOMAIN-CONTAINING PROTEIN"/>
    <property type="match status" value="1"/>
</dbReference>
<protein>
    <recommendedName>
        <fullName evidence="2">C2 domain-containing protein</fullName>
    </recommendedName>
</protein>
<dbReference type="EMBL" id="JBJUIK010000013">
    <property type="protein sequence ID" value="KAL3505747.1"/>
    <property type="molecule type" value="Genomic_DNA"/>
</dbReference>
<dbReference type="Gene3D" id="2.60.40.150">
    <property type="entry name" value="C2 domain"/>
    <property type="match status" value="1"/>
</dbReference>
<evidence type="ECO:0000259" key="2">
    <source>
        <dbReference type="PROSITE" id="PS50004"/>
    </source>
</evidence>
<evidence type="ECO:0000256" key="1">
    <source>
        <dbReference type="SAM" id="MobiDB-lite"/>
    </source>
</evidence>
<evidence type="ECO:0000313" key="3">
    <source>
        <dbReference type="EMBL" id="KAL3505747.1"/>
    </source>
</evidence>
<feature type="region of interest" description="Disordered" evidence="1">
    <location>
        <begin position="181"/>
        <end position="202"/>
    </location>
</feature>
<dbReference type="SMART" id="SM00239">
    <property type="entry name" value="C2"/>
    <property type="match status" value="1"/>
</dbReference>
<proteinExistence type="predicted"/>